<keyword evidence="1" id="KW-0732">Signal</keyword>
<feature type="signal peptide" evidence="1">
    <location>
        <begin position="1"/>
        <end position="16"/>
    </location>
</feature>
<dbReference type="Pfam" id="PF13379">
    <property type="entry name" value="NMT1_2"/>
    <property type="match status" value="1"/>
</dbReference>
<reference evidence="2 3" key="1">
    <citation type="submission" date="2018-04" db="EMBL/GenBank/DDBJ databases">
        <title>Genomic Encyclopedia of Type Strains, Phase IV (KMG-IV): sequencing the most valuable type-strain genomes for metagenomic binning, comparative biology and taxonomic classification.</title>
        <authorList>
            <person name="Goeker M."/>
        </authorList>
    </citation>
    <scope>NUCLEOTIDE SEQUENCE [LARGE SCALE GENOMIC DNA]</scope>
    <source>
        <strain evidence="2 3">DSM 28520</strain>
    </source>
</reference>
<feature type="chain" id="PRO_5015495498" evidence="1">
    <location>
        <begin position="17"/>
        <end position="311"/>
    </location>
</feature>
<dbReference type="PANTHER" id="PTHR31528">
    <property type="entry name" value="4-AMINO-5-HYDROXYMETHYL-2-METHYLPYRIMIDINE PHOSPHATE SYNTHASE THI11-RELATED"/>
    <property type="match status" value="1"/>
</dbReference>
<gene>
    <name evidence="2" type="ORF">C7382_11266</name>
</gene>
<dbReference type="Proteomes" id="UP000245462">
    <property type="component" value="Unassembled WGS sequence"/>
</dbReference>
<proteinExistence type="predicted"/>
<accession>A0A2U1F9T4</accession>
<dbReference type="GO" id="GO:0009228">
    <property type="term" value="P:thiamine biosynthetic process"/>
    <property type="evidence" value="ECO:0007669"/>
    <property type="project" value="InterPro"/>
</dbReference>
<protein>
    <submittedName>
        <fullName evidence="2">NitT/TauT family transport system substrate-binding protein</fullName>
    </submittedName>
</protein>
<dbReference type="Gene3D" id="3.40.190.10">
    <property type="entry name" value="Periplasmic binding protein-like II"/>
    <property type="match status" value="2"/>
</dbReference>
<dbReference type="PANTHER" id="PTHR31528:SF3">
    <property type="entry name" value="THIAMINE BIOSYNTHESIS PROTEIN HI_0357-RELATED"/>
    <property type="match status" value="1"/>
</dbReference>
<evidence type="ECO:0000313" key="3">
    <source>
        <dbReference type="Proteomes" id="UP000245462"/>
    </source>
</evidence>
<dbReference type="EMBL" id="QEKY01000012">
    <property type="protein sequence ID" value="PVZ08720.1"/>
    <property type="molecule type" value="Genomic_DNA"/>
</dbReference>
<dbReference type="SUPFAM" id="SSF53850">
    <property type="entry name" value="Periplasmic binding protein-like II"/>
    <property type="match status" value="1"/>
</dbReference>
<dbReference type="InterPro" id="IPR027939">
    <property type="entry name" value="NMT1/THI5"/>
</dbReference>
<sequence length="311" mass="34232">MKPFTLFSLFTLAVLAAMLSCGRKGSGSEGHDEALTLTLGAMPSMDYLPFVVAQKTGIYDSLGLKLNIVKFYSPNERDAAFHSGNVEGTVIDYTGAAMQQAGGIDLQLVMRLDGYFRLIVSKDFAGDNLLALRGKTLGISRNTVIEYTTDRILEAAGMKEADITKTEVNKVPLRLEMLRSGQIDAAVLPDPFITIAMADGMNTLVSTQELGIYVTGAAFTAKTIREKREAMELLLQGYDLAVDYIRSHDRQAIRSILVEEVGVPEPLVDDVILPEYTHAQKPTDEDLRLTIDWLHAKQLVPQDYDGKSLIR</sequence>
<evidence type="ECO:0000256" key="1">
    <source>
        <dbReference type="SAM" id="SignalP"/>
    </source>
</evidence>
<name>A0A2U1F9T4_9PORP</name>
<evidence type="ECO:0000313" key="2">
    <source>
        <dbReference type="EMBL" id="PVZ08720.1"/>
    </source>
</evidence>
<dbReference type="PROSITE" id="PS51257">
    <property type="entry name" value="PROKAR_LIPOPROTEIN"/>
    <property type="match status" value="1"/>
</dbReference>
<comment type="caution">
    <text evidence="2">The sequence shown here is derived from an EMBL/GenBank/DDBJ whole genome shotgun (WGS) entry which is preliminary data.</text>
</comment>
<dbReference type="GeneID" id="94551163"/>
<organism evidence="2 3">
    <name type="scientific">Porphyromonas loveana</name>
    <dbReference type="NCBI Taxonomy" id="1884669"/>
    <lineage>
        <taxon>Bacteria</taxon>
        <taxon>Pseudomonadati</taxon>
        <taxon>Bacteroidota</taxon>
        <taxon>Bacteroidia</taxon>
        <taxon>Bacteroidales</taxon>
        <taxon>Porphyromonadaceae</taxon>
        <taxon>Porphyromonas</taxon>
    </lineage>
</organism>
<dbReference type="RefSeq" id="WP_116679706.1">
    <property type="nucleotide sequence ID" value="NZ_JBGZCK010000124.1"/>
</dbReference>
<keyword evidence="3" id="KW-1185">Reference proteome</keyword>
<dbReference type="OrthoDB" id="9815602at2"/>
<dbReference type="AlphaFoldDB" id="A0A2U1F9T4"/>